<protein>
    <recommendedName>
        <fullName evidence="5">GST N-terminal domain-containing protein</fullName>
    </recommendedName>
</protein>
<dbReference type="Proteomes" id="UP001239445">
    <property type="component" value="Unassembled WGS sequence"/>
</dbReference>
<evidence type="ECO:0000259" key="2">
    <source>
        <dbReference type="Pfam" id="PF22041"/>
    </source>
</evidence>
<proteinExistence type="predicted"/>
<organism evidence="3 4">
    <name type="scientific">Echria macrotheca</name>
    <dbReference type="NCBI Taxonomy" id="438768"/>
    <lineage>
        <taxon>Eukaryota</taxon>
        <taxon>Fungi</taxon>
        <taxon>Dikarya</taxon>
        <taxon>Ascomycota</taxon>
        <taxon>Pezizomycotina</taxon>
        <taxon>Sordariomycetes</taxon>
        <taxon>Sordariomycetidae</taxon>
        <taxon>Sordariales</taxon>
        <taxon>Schizotheciaceae</taxon>
        <taxon>Echria</taxon>
    </lineage>
</organism>
<feature type="domain" description="GST N-terminal" evidence="1">
    <location>
        <begin position="21"/>
        <end position="89"/>
    </location>
</feature>
<evidence type="ECO:0000313" key="3">
    <source>
        <dbReference type="EMBL" id="KAK1752655.1"/>
    </source>
</evidence>
<dbReference type="InterPro" id="IPR004045">
    <property type="entry name" value="Glutathione_S-Trfase_N"/>
</dbReference>
<dbReference type="InterPro" id="IPR054416">
    <property type="entry name" value="GST_UstS-like_C"/>
</dbReference>
<dbReference type="Pfam" id="PF13409">
    <property type="entry name" value="GST_N_2"/>
    <property type="match status" value="1"/>
</dbReference>
<keyword evidence="4" id="KW-1185">Reference proteome</keyword>
<dbReference type="SUPFAM" id="SSF52833">
    <property type="entry name" value="Thioredoxin-like"/>
    <property type="match status" value="1"/>
</dbReference>
<dbReference type="Gene3D" id="3.40.30.10">
    <property type="entry name" value="Glutaredoxin"/>
    <property type="match status" value="1"/>
</dbReference>
<accession>A0AAJ0F8Z4</accession>
<feature type="domain" description="Glutathione S-transferase UstS-like C-terminal" evidence="2">
    <location>
        <begin position="122"/>
        <end position="212"/>
    </location>
</feature>
<comment type="caution">
    <text evidence="3">The sequence shown here is derived from an EMBL/GenBank/DDBJ whole genome shotgun (WGS) entry which is preliminary data.</text>
</comment>
<evidence type="ECO:0000313" key="4">
    <source>
        <dbReference type="Proteomes" id="UP001239445"/>
    </source>
</evidence>
<gene>
    <name evidence="3" type="ORF">QBC47DRAFT_389035</name>
</gene>
<dbReference type="Gene3D" id="1.20.1050.10">
    <property type="match status" value="1"/>
</dbReference>
<reference evidence="3" key="1">
    <citation type="submission" date="2023-06" db="EMBL/GenBank/DDBJ databases">
        <title>Genome-scale phylogeny and comparative genomics of the fungal order Sordariales.</title>
        <authorList>
            <consortium name="Lawrence Berkeley National Laboratory"/>
            <person name="Hensen N."/>
            <person name="Bonometti L."/>
            <person name="Westerberg I."/>
            <person name="Brannstrom I.O."/>
            <person name="Guillou S."/>
            <person name="Cros-Aarteil S."/>
            <person name="Calhoun S."/>
            <person name="Haridas S."/>
            <person name="Kuo A."/>
            <person name="Mondo S."/>
            <person name="Pangilinan J."/>
            <person name="Riley R."/>
            <person name="Labutti K."/>
            <person name="Andreopoulos B."/>
            <person name="Lipzen A."/>
            <person name="Chen C."/>
            <person name="Yanf M."/>
            <person name="Daum C."/>
            <person name="Ng V."/>
            <person name="Clum A."/>
            <person name="Steindorff A."/>
            <person name="Ohm R."/>
            <person name="Martin F."/>
            <person name="Silar P."/>
            <person name="Natvig D."/>
            <person name="Lalanne C."/>
            <person name="Gautier V."/>
            <person name="Ament-Velasquez S.L."/>
            <person name="Kruys A."/>
            <person name="Hutchinson M.I."/>
            <person name="Powell A.J."/>
            <person name="Barry K."/>
            <person name="Miller A.N."/>
            <person name="Grigoriev I.V."/>
            <person name="Debuchy R."/>
            <person name="Gladieux P."/>
            <person name="Thoren M.H."/>
            <person name="Johannesson H."/>
        </authorList>
    </citation>
    <scope>NUCLEOTIDE SEQUENCE</scope>
    <source>
        <strain evidence="3">PSN4</strain>
    </source>
</reference>
<evidence type="ECO:0000259" key="1">
    <source>
        <dbReference type="Pfam" id="PF13409"/>
    </source>
</evidence>
<dbReference type="AlphaFoldDB" id="A0AAJ0F8Z4"/>
<evidence type="ECO:0008006" key="5">
    <source>
        <dbReference type="Google" id="ProtNLM"/>
    </source>
</evidence>
<dbReference type="InterPro" id="IPR036282">
    <property type="entry name" value="Glutathione-S-Trfase_C_sf"/>
</dbReference>
<dbReference type="EMBL" id="MU839839">
    <property type="protein sequence ID" value="KAK1752655.1"/>
    <property type="molecule type" value="Genomic_DNA"/>
</dbReference>
<dbReference type="Pfam" id="PF22041">
    <property type="entry name" value="GST_C_7"/>
    <property type="match status" value="1"/>
</dbReference>
<sequence length="243" mass="27298">MASSGQIVLFDLASKPPGGTWSLNPWKTRLLLNYKGLDYRTEWLEYPEIKPRLEGHLEPNTDGFPYTIPTVILPDGSYVMDSRAILDRITALKPTPTLPVESPAHAWLERNYGPIMTRLRGVYMPLVPRLLLNEASVGYWAATRPQAAGMPLDELERREGGDVAWNGVAPYLKEVVTMLGENPDGPFFAGREVGYADFWWGGLLLFMDRLGVLDELVAASGEHGSRHRDLLEGLRPWSERCTY</sequence>
<dbReference type="InterPro" id="IPR036249">
    <property type="entry name" value="Thioredoxin-like_sf"/>
</dbReference>
<dbReference type="SUPFAM" id="SSF47616">
    <property type="entry name" value="GST C-terminal domain-like"/>
    <property type="match status" value="1"/>
</dbReference>
<name>A0AAJ0F8Z4_9PEZI</name>